<organism evidence="1">
    <name type="scientific">bioreactor metagenome</name>
    <dbReference type="NCBI Taxonomy" id="1076179"/>
    <lineage>
        <taxon>unclassified sequences</taxon>
        <taxon>metagenomes</taxon>
        <taxon>ecological metagenomes</taxon>
    </lineage>
</organism>
<proteinExistence type="predicted"/>
<accession>A0A645I7W8</accession>
<dbReference type="AlphaFoldDB" id="A0A645I7W8"/>
<dbReference type="EMBL" id="VSSQ01108576">
    <property type="protein sequence ID" value="MPN47230.1"/>
    <property type="molecule type" value="Genomic_DNA"/>
</dbReference>
<dbReference type="PROSITE" id="PS51257">
    <property type="entry name" value="PROKAR_LIPOPROTEIN"/>
    <property type="match status" value="1"/>
</dbReference>
<evidence type="ECO:0000313" key="1">
    <source>
        <dbReference type="EMBL" id="MPN47230.1"/>
    </source>
</evidence>
<protein>
    <submittedName>
        <fullName evidence="1">Uncharacterized protein</fullName>
    </submittedName>
</protein>
<sequence>MKRAFLIFVISLLLIGCRGKDDRLVENIMKTIDSKSDKNGSCTINMMDITDFEWDQLMIYQHNNMDSTGIIGELIFMRGNKVVLK</sequence>
<name>A0A645I7W8_9ZZZZ</name>
<gene>
    <name evidence="1" type="ORF">SDC9_194831</name>
</gene>
<comment type="caution">
    <text evidence="1">The sequence shown here is derived from an EMBL/GenBank/DDBJ whole genome shotgun (WGS) entry which is preliminary data.</text>
</comment>
<reference evidence="1" key="1">
    <citation type="submission" date="2019-08" db="EMBL/GenBank/DDBJ databases">
        <authorList>
            <person name="Kucharzyk K."/>
            <person name="Murdoch R.W."/>
            <person name="Higgins S."/>
            <person name="Loffler F."/>
        </authorList>
    </citation>
    <scope>NUCLEOTIDE SEQUENCE</scope>
</reference>